<feature type="non-terminal residue" evidence="1">
    <location>
        <position position="1"/>
    </location>
</feature>
<evidence type="ECO:0000313" key="1">
    <source>
        <dbReference type="EMBL" id="CAG8588116.1"/>
    </source>
</evidence>
<protein>
    <submittedName>
        <fullName evidence="1">20574_t:CDS:1</fullName>
    </submittedName>
</protein>
<name>A0ACA9MGZ7_9GLOM</name>
<sequence>TLARLGIYQLAGSQEAYQSLLHFALNSTTLPDSLVVIVLDWARPWTFVETLQRWIKFIEVGIERVKKEGSVGAKDDWTKGKAVVEEMQEILERFIKNYVSDDTSTASGTVPASSEEDEIDHIVGNQSLKKIFKLN</sequence>
<gene>
    <name evidence="1" type="ORF">RPERSI_LOCUS5426</name>
</gene>
<comment type="caution">
    <text evidence="1">The sequence shown here is derived from an EMBL/GenBank/DDBJ whole genome shotgun (WGS) entry which is preliminary data.</text>
</comment>
<dbReference type="EMBL" id="CAJVQC010008098">
    <property type="protein sequence ID" value="CAG8588116.1"/>
    <property type="molecule type" value="Genomic_DNA"/>
</dbReference>
<reference evidence="1" key="1">
    <citation type="submission" date="2021-06" db="EMBL/GenBank/DDBJ databases">
        <authorList>
            <person name="Kallberg Y."/>
            <person name="Tangrot J."/>
            <person name="Rosling A."/>
        </authorList>
    </citation>
    <scope>NUCLEOTIDE SEQUENCE</scope>
    <source>
        <strain evidence="1">MA461A</strain>
    </source>
</reference>
<evidence type="ECO:0000313" key="2">
    <source>
        <dbReference type="Proteomes" id="UP000789920"/>
    </source>
</evidence>
<dbReference type="Proteomes" id="UP000789920">
    <property type="component" value="Unassembled WGS sequence"/>
</dbReference>
<proteinExistence type="predicted"/>
<accession>A0ACA9MGZ7</accession>
<organism evidence="1 2">
    <name type="scientific">Racocetra persica</name>
    <dbReference type="NCBI Taxonomy" id="160502"/>
    <lineage>
        <taxon>Eukaryota</taxon>
        <taxon>Fungi</taxon>
        <taxon>Fungi incertae sedis</taxon>
        <taxon>Mucoromycota</taxon>
        <taxon>Glomeromycotina</taxon>
        <taxon>Glomeromycetes</taxon>
        <taxon>Diversisporales</taxon>
        <taxon>Gigasporaceae</taxon>
        <taxon>Racocetra</taxon>
    </lineage>
</organism>
<keyword evidence="2" id="KW-1185">Reference proteome</keyword>